<dbReference type="AlphaFoldDB" id="A0A097EST6"/>
<dbReference type="EMBL" id="CP006694">
    <property type="protein sequence ID" value="AIT10997.1"/>
    <property type="molecule type" value="Genomic_DNA"/>
</dbReference>
<feature type="domain" description="Integrase catalytic" evidence="1">
    <location>
        <begin position="153"/>
        <end position="332"/>
    </location>
</feature>
<evidence type="ECO:0000313" key="2">
    <source>
        <dbReference type="EMBL" id="AIT10997.1"/>
    </source>
</evidence>
<dbReference type="GO" id="GO:0003676">
    <property type="term" value="F:nucleic acid binding"/>
    <property type="evidence" value="ECO:0007669"/>
    <property type="project" value="InterPro"/>
</dbReference>
<accession>A0A097EST6</accession>
<dbReference type="KEGG" id="lst:LSS_22465"/>
<dbReference type="InterPro" id="IPR001584">
    <property type="entry name" value="Integrase_cat-core"/>
</dbReference>
<dbReference type="RefSeq" id="WP_049592318.1">
    <property type="nucleotide sequence ID" value="NZ_CP006694.1"/>
</dbReference>
<dbReference type="Proteomes" id="UP000035800">
    <property type="component" value="Chromosome I"/>
</dbReference>
<dbReference type="Gene3D" id="3.30.420.10">
    <property type="entry name" value="Ribonuclease H-like superfamily/Ribonuclease H"/>
    <property type="match status" value="1"/>
</dbReference>
<reference evidence="2 3" key="1">
    <citation type="journal article" date="2012" name="Gene">
        <title>Sequence of Leptospira santarosai serovar Shermani genome and prediction of virulence-associated genes.</title>
        <authorList>
            <person name="Chou L.F."/>
            <person name="Chen Y.T."/>
            <person name="Lu C.W."/>
            <person name="Ko Y.C."/>
            <person name="Tang C.Y."/>
            <person name="Pan M.J."/>
            <person name="Tian Y.C."/>
            <person name="Chiu C.H."/>
            <person name="Hung C.C."/>
            <person name="Yang C.W."/>
        </authorList>
    </citation>
    <scope>NUCLEOTIDE SEQUENCE [LARGE SCALE GENOMIC DNA]</scope>
    <source>
        <strain evidence="2">LT 821</strain>
    </source>
</reference>
<evidence type="ECO:0000259" key="1">
    <source>
        <dbReference type="PROSITE" id="PS50994"/>
    </source>
</evidence>
<protein>
    <submittedName>
        <fullName evidence="2">Transposase IS1477</fullName>
    </submittedName>
</protein>
<dbReference type="SUPFAM" id="SSF53098">
    <property type="entry name" value="Ribonuclease H-like"/>
    <property type="match status" value="1"/>
</dbReference>
<dbReference type="GeneID" id="29742210"/>
<evidence type="ECO:0000313" key="3">
    <source>
        <dbReference type="Proteomes" id="UP000035800"/>
    </source>
</evidence>
<dbReference type="Pfam" id="PF13683">
    <property type="entry name" value="rve_3"/>
    <property type="match status" value="1"/>
</dbReference>
<dbReference type="PROSITE" id="PS50994">
    <property type="entry name" value="INTEGRASE"/>
    <property type="match status" value="1"/>
</dbReference>
<sequence length="359" mass="42620">MFYEISLGANCVFFTSLLFLYCKKSSQNSVQILFLKSQLSALKRKRKKFHTRPLERLKLVFLSYLDRMWKENLILVSPATLLEWRKKKFKIFWALISKKKKSGRPNIPWDIIKLIRRVAKENNIWGATKLHGLLQKLGHSIAERTVSKYIPKRPTDPKKRMNWIQFYSLHSETMVVSDTFTSYSANFKEIFRVVFFLHVETRQILHFDIHTNPTTNWMKKVLKLVVRKQKQAGKKIRYFLSDNDPLFGKKFSKYLERIGIKHKKTTRFSPWQNCYAERWIKTCRNEFLDFFIPINQFHLEKKLMEFVHFYNNHRTHLALNKDSPIPSPILKPPQDGKGKLVSAPVLGGLYHTYSYDNVA</sequence>
<name>A0A097EST6_9LEPT</name>
<dbReference type="GO" id="GO:0015074">
    <property type="term" value="P:DNA integration"/>
    <property type="evidence" value="ECO:0007669"/>
    <property type="project" value="InterPro"/>
</dbReference>
<reference evidence="2 3" key="2">
    <citation type="journal article" date="2014" name="Emerg. Microbes Infect.">
        <title>Potential impact on kidney infection: a whole-genome analysis of Leptospira santarosai serovar Shermani.</title>
        <authorList>
            <person name="Chou L.F."/>
            <person name="Chen T.W."/>
            <person name="Ko Y.C."/>
            <person name="Pan M.J."/>
            <person name="Tian Y.C."/>
            <person name="Chiu C.H."/>
            <person name="Tang P."/>
            <person name="Hung C.C."/>
            <person name="Yang C.W."/>
        </authorList>
    </citation>
    <scope>NUCLEOTIDE SEQUENCE</scope>
    <source>
        <strain evidence="2 3">LT 821</strain>
    </source>
</reference>
<proteinExistence type="predicted"/>
<dbReference type="InterPro" id="IPR012337">
    <property type="entry name" value="RNaseH-like_sf"/>
</dbReference>
<dbReference type="InterPro" id="IPR036397">
    <property type="entry name" value="RNaseH_sf"/>
</dbReference>
<dbReference type="STRING" id="758847.LSS_22465"/>
<organism evidence="2 3">
    <name type="scientific">Leptospira santarosai serovar Shermani str. LT 821</name>
    <dbReference type="NCBI Taxonomy" id="758847"/>
    <lineage>
        <taxon>Bacteria</taxon>
        <taxon>Pseudomonadati</taxon>
        <taxon>Spirochaetota</taxon>
        <taxon>Spirochaetia</taxon>
        <taxon>Leptospirales</taxon>
        <taxon>Leptospiraceae</taxon>
        <taxon>Leptospira</taxon>
    </lineage>
</organism>
<gene>
    <name evidence="2" type="ORF">LSS_22465</name>
</gene>